<name>A0A078ARU3_STYLE</name>
<dbReference type="Proteomes" id="UP000039865">
    <property type="component" value="Unassembled WGS sequence"/>
</dbReference>
<sequence>MVSPSMGICDKICKVLIKFQIYFIDNPKNSESIMFETTPDIKDQSRRVNVDFMAFIRAKYVNLIILLELTACGGISDVVQKNQLQFNLILLEIYHLPVNYSTVYLFLIHQFDRKSSGYVTIHISFNSLQLTSFKLLLTCSYVTSAGLIIVINNGTDPAITEFIRMFTQYLQYPTLDQSTEQMVKIVLSMLAISESILQSAIQFVILKLNRVKQIDCKPVNNQGGLFITVREIFGVDVQLAVCQKYAIEKLYTNDRPEIICIKGLAVVICAIQIIS</sequence>
<evidence type="ECO:0000313" key="2">
    <source>
        <dbReference type="Proteomes" id="UP000039865"/>
    </source>
</evidence>
<proteinExistence type="predicted"/>
<organism evidence="1 2">
    <name type="scientific">Stylonychia lemnae</name>
    <name type="common">Ciliate</name>
    <dbReference type="NCBI Taxonomy" id="5949"/>
    <lineage>
        <taxon>Eukaryota</taxon>
        <taxon>Sar</taxon>
        <taxon>Alveolata</taxon>
        <taxon>Ciliophora</taxon>
        <taxon>Intramacronucleata</taxon>
        <taxon>Spirotrichea</taxon>
        <taxon>Stichotrichia</taxon>
        <taxon>Sporadotrichida</taxon>
        <taxon>Oxytrichidae</taxon>
        <taxon>Stylonychinae</taxon>
        <taxon>Stylonychia</taxon>
    </lineage>
</organism>
<accession>A0A078ARU3</accession>
<keyword evidence="2" id="KW-1185">Reference proteome</keyword>
<dbReference type="EMBL" id="CCKQ01011992">
    <property type="protein sequence ID" value="CDW83598.1"/>
    <property type="molecule type" value="Genomic_DNA"/>
</dbReference>
<evidence type="ECO:0000313" key="1">
    <source>
        <dbReference type="EMBL" id="CDW83598.1"/>
    </source>
</evidence>
<dbReference type="InParanoid" id="A0A078ARU3"/>
<gene>
    <name evidence="1" type="primary">Contig136.g162</name>
    <name evidence="1" type="ORF">STYLEM_12646</name>
</gene>
<reference evidence="1 2" key="1">
    <citation type="submission" date="2014-06" db="EMBL/GenBank/DDBJ databases">
        <authorList>
            <person name="Swart Estienne"/>
        </authorList>
    </citation>
    <scope>NUCLEOTIDE SEQUENCE [LARGE SCALE GENOMIC DNA]</scope>
    <source>
        <strain evidence="1 2">130c</strain>
    </source>
</reference>
<dbReference type="AlphaFoldDB" id="A0A078ARU3"/>
<protein>
    <submittedName>
        <fullName evidence="1">Uncharacterized protein</fullName>
    </submittedName>
</protein>